<dbReference type="SUPFAM" id="SSF88723">
    <property type="entry name" value="PIN domain-like"/>
    <property type="match status" value="1"/>
</dbReference>
<name>A0A1G1YMX9_9BACT</name>
<gene>
    <name evidence="2" type="ORF">A2912_04240</name>
</gene>
<dbReference type="EMBL" id="MHIN01000053">
    <property type="protein sequence ID" value="OGY53156.1"/>
    <property type="molecule type" value="Genomic_DNA"/>
</dbReference>
<dbReference type="AlphaFoldDB" id="A0A1G1YMX9"/>
<reference evidence="2 3" key="1">
    <citation type="journal article" date="2016" name="Nat. Commun.">
        <title>Thousands of microbial genomes shed light on interconnected biogeochemical processes in an aquifer system.</title>
        <authorList>
            <person name="Anantharaman K."/>
            <person name="Brown C.T."/>
            <person name="Hug L.A."/>
            <person name="Sharon I."/>
            <person name="Castelle C.J."/>
            <person name="Probst A.J."/>
            <person name="Thomas B.C."/>
            <person name="Singh A."/>
            <person name="Wilkins M.J."/>
            <person name="Karaoz U."/>
            <person name="Brodie E.L."/>
            <person name="Williams K.H."/>
            <person name="Hubbard S.S."/>
            <person name="Banfield J.F."/>
        </authorList>
    </citation>
    <scope>NUCLEOTIDE SEQUENCE [LARGE SCALE GENOMIC DNA]</scope>
</reference>
<dbReference type="InterPro" id="IPR029060">
    <property type="entry name" value="PIN-like_dom_sf"/>
</dbReference>
<accession>A0A1G1YMX9</accession>
<comment type="caution">
    <text evidence="2">The sequence shown here is derived from an EMBL/GenBank/DDBJ whole genome shotgun (WGS) entry which is preliminary data.</text>
</comment>
<dbReference type="InterPro" id="IPR002716">
    <property type="entry name" value="PIN_dom"/>
</dbReference>
<feature type="domain" description="PIN" evidence="1">
    <location>
        <begin position="4"/>
        <end position="117"/>
    </location>
</feature>
<evidence type="ECO:0000313" key="2">
    <source>
        <dbReference type="EMBL" id="OGY53156.1"/>
    </source>
</evidence>
<protein>
    <recommendedName>
        <fullName evidence="1">PIN domain-containing protein</fullName>
    </recommendedName>
</protein>
<organism evidence="2 3">
    <name type="scientific">Candidatus Buchananbacteria bacterium RIFCSPLOWO2_01_FULL_40_23b</name>
    <dbReference type="NCBI Taxonomy" id="1797544"/>
    <lineage>
        <taxon>Bacteria</taxon>
        <taxon>Candidatus Buchananiibacteriota</taxon>
    </lineage>
</organism>
<dbReference type="Gene3D" id="3.40.50.1010">
    <property type="entry name" value="5'-nuclease"/>
    <property type="match status" value="1"/>
</dbReference>
<dbReference type="Proteomes" id="UP000178122">
    <property type="component" value="Unassembled WGS sequence"/>
</dbReference>
<sequence>MELVADANVLFSLLIATKQSKTADLFFSDELTLYAPELIVKECIEHRSEICEKSGLDAKDVDILLTLFSAKINILSFYEFDNYIPMAKNICPDPDDVEYFAVALKMKCPLWSNDKRLKLQDKIKVLSTFELISLFDFGSGRSS</sequence>
<evidence type="ECO:0000313" key="3">
    <source>
        <dbReference type="Proteomes" id="UP000178122"/>
    </source>
</evidence>
<evidence type="ECO:0000259" key="1">
    <source>
        <dbReference type="Pfam" id="PF10130"/>
    </source>
</evidence>
<proteinExistence type="predicted"/>
<dbReference type="Pfam" id="PF10130">
    <property type="entry name" value="PIN_2"/>
    <property type="match status" value="1"/>
</dbReference>